<gene>
    <name evidence="1" type="ORF">DSO57_1014867</name>
</gene>
<keyword evidence="2" id="KW-1185">Reference proteome</keyword>
<evidence type="ECO:0000313" key="2">
    <source>
        <dbReference type="Proteomes" id="UP001165960"/>
    </source>
</evidence>
<reference evidence="1" key="1">
    <citation type="submission" date="2022-04" db="EMBL/GenBank/DDBJ databases">
        <title>Genome of the entomopathogenic fungus Entomophthora muscae.</title>
        <authorList>
            <person name="Elya C."/>
            <person name="Lovett B.R."/>
            <person name="Lee E."/>
            <person name="Macias A.M."/>
            <person name="Hajek A.E."/>
            <person name="De Bivort B.L."/>
            <person name="Kasson M.T."/>
            <person name="De Fine Licht H.H."/>
            <person name="Stajich J.E."/>
        </authorList>
    </citation>
    <scope>NUCLEOTIDE SEQUENCE</scope>
    <source>
        <strain evidence="1">Berkeley</strain>
    </source>
</reference>
<accession>A0ACC2RWQ1</accession>
<organism evidence="1 2">
    <name type="scientific">Entomophthora muscae</name>
    <dbReference type="NCBI Taxonomy" id="34485"/>
    <lineage>
        <taxon>Eukaryota</taxon>
        <taxon>Fungi</taxon>
        <taxon>Fungi incertae sedis</taxon>
        <taxon>Zoopagomycota</taxon>
        <taxon>Entomophthoromycotina</taxon>
        <taxon>Entomophthoromycetes</taxon>
        <taxon>Entomophthorales</taxon>
        <taxon>Entomophthoraceae</taxon>
        <taxon>Entomophthora</taxon>
    </lineage>
</organism>
<protein>
    <submittedName>
        <fullName evidence="1">Uncharacterized protein</fullName>
    </submittedName>
</protein>
<evidence type="ECO:0000313" key="1">
    <source>
        <dbReference type="EMBL" id="KAJ9054428.1"/>
    </source>
</evidence>
<sequence>MGASKKIQANKKLRGKRPYDKTTASPKKALEPNGLILETELLLVAKNKWKDLAPGLKKEILQVISEAKFQIISSNASSFDSKVEAHVRSLTASLRSKLLSLKIPPALAKELFPGSDINISASSYLVEKEALSQLENSLEKELRKKEAITKSLDQVEKELALYEKSGLSLK</sequence>
<comment type="caution">
    <text evidence="1">The sequence shown here is derived from an EMBL/GenBank/DDBJ whole genome shotgun (WGS) entry which is preliminary data.</text>
</comment>
<dbReference type="EMBL" id="QTSX02006447">
    <property type="protein sequence ID" value="KAJ9054428.1"/>
    <property type="molecule type" value="Genomic_DNA"/>
</dbReference>
<name>A0ACC2RWQ1_9FUNG</name>
<dbReference type="Proteomes" id="UP001165960">
    <property type="component" value="Unassembled WGS sequence"/>
</dbReference>
<proteinExistence type="predicted"/>